<keyword evidence="14" id="KW-1185">Reference proteome</keyword>
<keyword evidence="6" id="KW-0406">Ion transport</keyword>
<dbReference type="Gene3D" id="1.10.287.70">
    <property type="match status" value="2"/>
</dbReference>
<evidence type="ECO:0000256" key="7">
    <source>
        <dbReference type="ARBA" id="ARBA00023136"/>
    </source>
</evidence>
<evidence type="ECO:0000256" key="5">
    <source>
        <dbReference type="ARBA" id="ARBA00022989"/>
    </source>
</evidence>
<keyword evidence="9" id="KW-0175">Coiled coil</keyword>
<evidence type="ECO:0000256" key="4">
    <source>
        <dbReference type="ARBA" id="ARBA00022860"/>
    </source>
</evidence>
<evidence type="ECO:0000259" key="12">
    <source>
        <dbReference type="SMART" id="SM01053"/>
    </source>
</evidence>
<evidence type="ECO:0000256" key="9">
    <source>
        <dbReference type="SAM" id="Coils"/>
    </source>
</evidence>
<dbReference type="EMBL" id="JAGXEW010000031">
    <property type="protein sequence ID" value="KAK1155437.1"/>
    <property type="molecule type" value="Genomic_DNA"/>
</dbReference>
<dbReference type="SUPFAM" id="SSF81327">
    <property type="entry name" value="Small-conductance potassium channel"/>
    <property type="match status" value="1"/>
</dbReference>
<feature type="transmembrane region" description="Helical" evidence="11">
    <location>
        <begin position="250"/>
        <end position="268"/>
    </location>
</feature>
<feature type="transmembrane region" description="Helical" evidence="11">
    <location>
        <begin position="89"/>
        <end position="113"/>
    </location>
</feature>
<dbReference type="AlphaFoldDB" id="A0AAD8CSF3"/>
<feature type="transmembrane region" description="Helical" evidence="11">
    <location>
        <begin position="280"/>
        <end position="298"/>
    </location>
</feature>
<dbReference type="InterPro" id="IPR013099">
    <property type="entry name" value="K_chnl_dom"/>
</dbReference>
<evidence type="ECO:0000256" key="1">
    <source>
        <dbReference type="ARBA" id="ARBA00004141"/>
    </source>
</evidence>
<protein>
    <submittedName>
        <fullName evidence="13">Intermediate conductance calcium-activated potassium channel protein 4-like</fullName>
    </submittedName>
</protein>
<keyword evidence="7 11" id="KW-0472">Membrane</keyword>
<keyword evidence="8 13" id="KW-0407">Ion channel</keyword>
<keyword evidence="5 11" id="KW-1133">Transmembrane helix</keyword>
<evidence type="ECO:0000256" key="3">
    <source>
        <dbReference type="ARBA" id="ARBA00022692"/>
    </source>
</evidence>
<evidence type="ECO:0000256" key="10">
    <source>
        <dbReference type="SAM" id="MobiDB-lite"/>
    </source>
</evidence>
<feature type="compositionally biased region" description="Polar residues" evidence="10">
    <location>
        <begin position="1"/>
        <end position="20"/>
    </location>
</feature>
<feature type="transmembrane region" description="Helical" evidence="11">
    <location>
        <begin position="57"/>
        <end position="83"/>
    </location>
</feature>
<comment type="caution">
    <text evidence="13">The sequence shown here is derived from an EMBL/GenBank/DDBJ whole genome shotgun (WGS) entry which is preliminary data.</text>
</comment>
<keyword evidence="2" id="KW-0813">Transport</keyword>
<dbReference type="Pfam" id="PF02888">
    <property type="entry name" value="CaMBD"/>
    <property type="match status" value="1"/>
</dbReference>
<evidence type="ECO:0000256" key="8">
    <source>
        <dbReference type="ARBA" id="ARBA00023303"/>
    </source>
</evidence>
<feature type="domain" description="Calmodulin-binding" evidence="12">
    <location>
        <begin position="348"/>
        <end position="430"/>
    </location>
</feature>
<evidence type="ECO:0000313" key="13">
    <source>
        <dbReference type="EMBL" id="KAK1155437.1"/>
    </source>
</evidence>
<name>A0AAD8CSF3_ACIOX</name>
<dbReference type="InterPro" id="IPR004178">
    <property type="entry name" value="CaM-bd_dom"/>
</dbReference>
<organism evidence="13 14">
    <name type="scientific">Acipenser oxyrinchus oxyrinchus</name>
    <dbReference type="NCBI Taxonomy" id="40147"/>
    <lineage>
        <taxon>Eukaryota</taxon>
        <taxon>Metazoa</taxon>
        <taxon>Chordata</taxon>
        <taxon>Craniata</taxon>
        <taxon>Vertebrata</taxon>
        <taxon>Euteleostomi</taxon>
        <taxon>Actinopterygii</taxon>
        <taxon>Chondrostei</taxon>
        <taxon>Acipenseriformes</taxon>
        <taxon>Acipenseridae</taxon>
        <taxon>Acipenser</taxon>
    </lineage>
</organism>
<evidence type="ECO:0000256" key="2">
    <source>
        <dbReference type="ARBA" id="ARBA00022448"/>
    </source>
</evidence>
<accession>A0AAD8CSF3</accession>
<feature type="coiled-coil region" evidence="9">
    <location>
        <begin position="435"/>
        <end position="462"/>
    </location>
</feature>
<keyword evidence="3 11" id="KW-0812">Transmembrane</keyword>
<gene>
    <name evidence="13" type="primary">KCNN4</name>
    <name evidence="13" type="ORF">AOXY_G27276</name>
</gene>
<dbReference type="GO" id="GO:0005516">
    <property type="term" value="F:calmodulin binding"/>
    <property type="evidence" value="ECO:0007669"/>
    <property type="project" value="UniProtKB-KW"/>
</dbReference>
<keyword evidence="4" id="KW-0112">Calmodulin-binding</keyword>
<reference evidence="13" key="1">
    <citation type="submission" date="2022-02" db="EMBL/GenBank/DDBJ databases">
        <title>Atlantic sturgeon de novo genome assembly.</title>
        <authorList>
            <person name="Stock M."/>
            <person name="Klopp C."/>
            <person name="Guiguen Y."/>
            <person name="Cabau C."/>
            <person name="Parinello H."/>
            <person name="Santidrian Yebra-Pimentel E."/>
            <person name="Kuhl H."/>
            <person name="Dirks R.P."/>
            <person name="Guessner J."/>
            <person name="Wuertz S."/>
            <person name="Du K."/>
            <person name="Schartl M."/>
        </authorList>
    </citation>
    <scope>NUCLEOTIDE SEQUENCE</scope>
    <source>
        <strain evidence="13">STURGEONOMICS-FGT-2020</strain>
        <tissue evidence="13">Whole blood</tissue>
    </source>
</reference>
<feature type="region of interest" description="Disordered" evidence="10">
    <location>
        <begin position="1"/>
        <end position="25"/>
    </location>
</feature>
<sequence length="484" mass="54688">MELMTTRSRTSLVNSSTGNGNEEVPAEITMPAPGSAGSPNLFKLRDRTILSEEKRRLCGWTLGIALSGIVLMILQTELCWFVYGKDSVSVFIIRLLISLSTVCLLGLVVAFHYKDVRVFMINHSVEDWRIALTARRVFSISLELVVCALHPVPLTWLPGSGEEGGDGDGEGFRRRGWNSTLPPAPACSLPVWELLLSSMMFLRLYLVPRSLLLYSKIHQSASYRSIGSLNNIKFHFRFVLKLLMNTQPGLTLLAFIVFLWLTASWILTLCERSSEGAVGSMEDTVWLVAITFLTIGYGDLTPKTTCGKTVCLLTGVMGVGCTAMLVAVVSNKLALNKAEKHVHQFMMDTKYTKKVGQHCSRYPNAPANVLRECWLLHRSSRGKRHGNEHRRDQRRLLKAIQVFRNARHQQRKMTDHGNKMVELLKHLQRITCDLNANWSNSYKELEQRIDSMEQKMDALRIAFHDISQPLTRAVQHRAEDYSLT</sequence>
<dbReference type="Proteomes" id="UP001230051">
    <property type="component" value="Unassembled WGS sequence"/>
</dbReference>
<dbReference type="Pfam" id="PF07885">
    <property type="entry name" value="Ion_trans_2"/>
    <property type="match status" value="1"/>
</dbReference>
<dbReference type="SMART" id="SM01053">
    <property type="entry name" value="CaMBD"/>
    <property type="match status" value="1"/>
</dbReference>
<dbReference type="SUPFAM" id="SSF81324">
    <property type="entry name" value="Voltage-gated potassium channels"/>
    <property type="match status" value="1"/>
</dbReference>
<dbReference type="InterPro" id="IPR036122">
    <property type="entry name" value="CaM-bd_dom_sf"/>
</dbReference>
<dbReference type="InterPro" id="IPR015449">
    <property type="entry name" value="K_chnl_Ca-activ_SK"/>
</dbReference>
<dbReference type="PANTHER" id="PTHR10153">
    <property type="entry name" value="SMALL CONDUCTANCE CALCIUM-ACTIVATED POTASSIUM CHANNEL"/>
    <property type="match status" value="1"/>
</dbReference>
<dbReference type="GO" id="GO:0016020">
    <property type="term" value="C:membrane"/>
    <property type="evidence" value="ECO:0007669"/>
    <property type="project" value="UniProtKB-SubCell"/>
</dbReference>
<evidence type="ECO:0000256" key="11">
    <source>
        <dbReference type="SAM" id="Phobius"/>
    </source>
</evidence>
<feature type="transmembrane region" description="Helical" evidence="11">
    <location>
        <begin position="310"/>
        <end position="330"/>
    </location>
</feature>
<evidence type="ECO:0000256" key="6">
    <source>
        <dbReference type="ARBA" id="ARBA00023065"/>
    </source>
</evidence>
<comment type="subcellular location">
    <subcellularLocation>
        <location evidence="1">Membrane</location>
        <topology evidence="1">Multi-pass membrane protein</topology>
    </subcellularLocation>
</comment>
<evidence type="ECO:0000313" key="14">
    <source>
        <dbReference type="Proteomes" id="UP001230051"/>
    </source>
</evidence>
<dbReference type="GO" id="GO:0016286">
    <property type="term" value="F:small conductance calcium-activated potassium channel activity"/>
    <property type="evidence" value="ECO:0007669"/>
    <property type="project" value="InterPro"/>
</dbReference>
<dbReference type="Pfam" id="PF03530">
    <property type="entry name" value="SK_channel"/>
    <property type="match status" value="1"/>
</dbReference>
<proteinExistence type="predicted"/>